<reference evidence="1" key="1">
    <citation type="submission" date="2023-03" db="EMBL/GenBank/DDBJ databases">
        <title>Massive genome expansion in bonnet fungi (Mycena s.s.) driven by repeated elements and novel gene families across ecological guilds.</title>
        <authorList>
            <consortium name="Lawrence Berkeley National Laboratory"/>
            <person name="Harder C.B."/>
            <person name="Miyauchi S."/>
            <person name="Viragh M."/>
            <person name="Kuo A."/>
            <person name="Thoen E."/>
            <person name="Andreopoulos B."/>
            <person name="Lu D."/>
            <person name="Skrede I."/>
            <person name="Drula E."/>
            <person name="Henrissat B."/>
            <person name="Morin E."/>
            <person name="Kohler A."/>
            <person name="Barry K."/>
            <person name="LaButti K."/>
            <person name="Morin E."/>
            <person name="Salamov A."/>
            <person name="Lipzen A."/>
            <person name="Mereny Z."/>
            <person name="Hegedus B."/>
            <person name="Baldrian P."/>
            <person name="Stursova M."/>
            <person name="Weitz H."/>
            <person name="Taylor A."/>
            <person name="Grigoriev I.V."/>
            <person name="Nagy L.G."/>
            <person name="Martin F."/>
            <person name="Kauserud H."/>
        </authorList>
    </citation>
    <scope>NUCLEOTIDE SEQUENCE</scope>
    <source>
        <strain evidence="1">CBHHK200</strain>
    </source>
</reference>
<dbReference type="AlphaFoldDB" id="A0AAD6X861"/>
<proteinExistence type="predicted"/>
<organism evidence="1 2">
    <name type="scientific">Mycena alexandri</name>
    <dbReference type="NCBI Taxonomy" id="1745969"/>
    <lineage>
        <taxon>Eukaryota</taxon>
        <taxon>Fungi</taxon>
        <taxon>Dikarya</taxon>
        <taxon>Basidiomycota</taxon>
        <taxon>Agaricomycotina</taxon>
        <taxon>Agaricomycetes</taxon>
        <taxon>Agaricomycetidae</taxon>
        <taxon>Agaricales</taxon>
        <taxon>Marasmiineae</taxon>
        <taxon>Mycenaceae</taxon>
        <taxon>Mycena</taxon>
    </lineage>
</organism>
<dbReference type="Proteomes" id="UP001218188">
    <property type="component" value="Unassembled WGS sequence"/>
</dbReference>
<sequence>MPPLPVEHWSPTVSLRFEAAANNKDIKPRLFEMVDVDPFRAYIDEPQSYIEDSSWTCRPLEDRVTLSFANLNALRAFLEALSHVRVTDRVSHGILHEERHWTPHDVQAFSDLRVRRYLQEPIGRLPIEILSEIFILLPLARNQHRARSPAVTLSLEFEVFSYHASEELRIARFHPPPFAGVHSLKLSSPQSQLAPFLGGARSIFHSLQSLSLELPHFELHQRNSLPSLCCSAPLLQTLIIESSFVVVGRTDNTLLTAFPWSRLTTCVLLQRGKFILRRDHYDYPRTPSPSVRFQPWLFDRSPTVGLLSTSFLLILALMTQTHRAQL</sequence>
<evidence type="ECO:0000313" key="2">
    <source>
        <dbReference type="Proteomes" id="UP001218188"/>
    </source>
</evidence>
<gene>
    <name evidence="1" type="ORF">C8F04DRAFT_1179515</name>
</gene>
<comment type="caution">
    <text evidence="1">The sequence shown here is derived from an EMBL/GenBank/DDBJ whole genome shotgun (WGS) entry which is preliminary data.</text>
</comment>
<name>A0AAD6X861_9AGAR</name>
<evidence type="ECO:0000313" key="1">
    <source>
        <dbReference type="EMBL" id="KAJ7038496.1"/>
    </source>
</evidence>
<keyword evidence="2" id="KW-1185">Reference proteome</keyword>
<accession>A0AAD6X861</accession>
<protein>
    <submittedName>
        <fullName evidence="1">Uncharacterized protein</fullName>
    </submittedName>
</protein>
<dbReference type="EMBL" id="JARJCM010000031">
    <property type="protein sequence ID" value="KAJ7038496.1"/>
    <property type="molecule type" value="Genomic_DNA"/>
</dbReference>